<gene>
    <name evidence="1" type="ORF">CAP51_04470</name>
</gene>
<dbReference type="OrthoDB" id="6711925at2"/>
<dbReference type="Pfam" id="PF20228">
    <property type="entry name" value="DUF6587"/>
    <property type="match status" value="1"/>
</dbReference>
<dbReference type="InterPro" id="IPR046494">
    <property type="entry name" value="DUF6587"/>
</dbReference>
<comment type="caution">
    <text evidence="1">The sequence shown here is derived from an EMBL/GenBank/DDBJ whole genome shotgun (WGS) entry which is preliminary data.</text>
</comment>
<proteinExistence type="predicted"/>
<accession>A0A1Z9Z337</accession>
<evidence type="ECO:0000313" key="1">
    <source>
        <dbReference type="EMBL" id="OUY08874.1"/>
    </source>
</evidence>
<dbReference type="RefSeq" id="WP_087619529.1">
    <property type="nucleotide sequence ID" value="NZ_NEXX01000001.1"/>
</dbReference>
<sequence>MIQYLIIAVLVLWSSVVVFKKVMPNTANKTFLAISSFFKQQGWHSLAKKIAPTQSAGCGGGCGCGKESEVAGKQPQEIKTVKWK</sequence>
<name>A0A1Z9Z337_9GAMM</name>
<reference evidence="1 2" key="1">
    <citation type="submission" date="2017-05" db="EMBL/GenBank/DDBJ databases">
        <title>Acinetobacter populi ANC 5415 (= PBJ7), whole genome shotgun sequencing project.</title>
        <authorList>
            <person name="Nemec A."/>
            <person name="Radolfova-Krizova L."/>
        </authorList>
    </citation>
    <scope>NUCLEOTIDE SEQUENCE [LARGE SCALE GENOMIC DNA]</scope>
    <source>
        <strain evidence="1 2">PBJ7</strain>
    </source>
</reference>
<keyword evidence="2" id="KW-1185">Reference proteome</keyword>
<dbReference type="EMBL" id="NEXX01000001">
    <property type="protein sequence ID" value="OUY08874.1"/>
    <property type="molecule type" value="Genomic_DNA"/>
</dbReference>
<evidence type="ECO:0000313" key="2">
    <source>
        <dbReference type="Proteomes" id="UP000196536"/>
    </source>
</evidence>
<organism evidence="1 2">
    <name type="scientific">Acinetobacter populi</name>
    <dbReference type="NCBI Taxonomy" id="1582270"/>
    <lineage>
        <taxon>Bacteria</taxon>
        <taxon>Pseudomonadati</taxon>
        <taxon>Pseudomonadota</taxon>
        <taxon>Gammaproteobacteria</taxon>
        <taxon>Moraxellales</taxon>
        <taxon>Moraxellaceae</taxon>
        <taxon>Acinetobacter</taxon>
    </lineage>
</organism>
<protein>
    <submittedName>
        <fullName evidence="1">Uncharacterized protein</fullName>
    </submittedName>
</protein>
<dbReference type="Proteomes" id="UP000196536">
    <property type="component" value="Unassembled WGS sequence"/>
</dbReference>
<dbReference type="AlphaFoldDB" id="A0A1Z9Z337"/>